<accession>A0ABY7G6V4</accession>
<dbReference type="InterPro" id="IPR030385">
    <property type="entry name" value="G_IRG_dom"/>
</dbReference>
<dbReference type="Proteomes" id="UP001164746">
    <property type="component" value="Chromosome 16"/>
</dbReference>
<keyword evidence="7" id="KW-1185">Reference proteome</keyword>
<keyword evidence="4" id="KW-0342">GTP-binding</keyword>
<comment type="similarity">
    <text evidence="1">Belongs to the TRAFAC class dynamin-like GTPase superfamily. IRG family.</text>
</comment>
<name>A0ABY7G6V4_MYAAR</name>
<keyword evidence="3" id="KW-0378">Hydrolase</keyword>
<dbReference type="EMBL" id="CP111027">
    <property type="protein sequence ID" value="WAR30140.1"/>
    <property type="molecule type" value="Genomic_DNA"/>
</dbReference>
<evidence type="ECO:0000313" key="7">
    <source>
        <dbReference type="Proteomes" id="UP001164746"/>
    </source>
</evidence>
<dbReference type="InterPro" id="IPR051515">
    <property type="entry name" value="IRG"/>
</dbReference>
<dbReference type="Gene3D" id="3.40.50.300">
    <property type="entry name" value="P-loop containing nucleotide triphosphate hydrolases"/>
    <property type="match status" value="1"/>
</dbReference>
<dbReference type="InterPro" id="IPR027417">
    <property type="entry name" value="P-loop_NTPase"/>
</dbReference>
<evidence type="ECO:0000256" key="2">
    <source>
        <dbReference type="ARBA" id="ARBA00022741"/>
    </source>
</evidence>
<sequence length="323" mass="36077">MIDKILVIVYFTSGKSVLCLYVEGNMTDIYDAISEADRVGSTKFPKATYLEQIGFEKFDFFIIMTKSRFTENDAWLGNVVKEGKKKCFYVRTQIDTEINNERYDRGDDFNATATIEQMRQDAQKCLKEATIVAHVYLITTRLENAYDFPRLQEAVIGSAMELKRHALIVFLQSLLESVVTEKIERCKSKVGTTAIVSALGGAIPLPGVSIGVDAAAITFKVSHYRNKLFLDEDSLKGVHENFSINIDELKLTCREIQFTEDGMPMAVYANALGTVGKLALPVLGSALAVKLCLDDMKSILCKILDDLKGDALRISKEIIERLI</sequence>
<proteinExistence type="inferred from homology"/>
<evidence type="ECO:0000256" key="1">
    <source>
        <dbReference type="ARBA" id="ARBA00005429"/>
    </source>
</evidence>
<evidence type="ECO:0000256" key="3">
    <source>
        <dbReference type="ARBA" id="ARBA00022801"/>
    </source>
</evidence>
<evidence type="ECO:0000256" key="4">
    <source>
        <dbReference type="ARBA" id="ARBA00023134"/>
    </source>
</evidence>
<feature type="domain" description="IRG-type G" evidence="5">
    <location>
        <begin position="1"/>
        <end position="158"/>
    </location>
</feature>
<evidence type="ECO:0000313" key="6">
    <source>
        <dbReference type="EMBL" id="WAR30140.1"/>
    </source>
</evidence>
<protein>
    <submittedName>
        <fullName evidence="6">TGTP2-like protein</fullName>
    </submittedName>
</protein>
<gene>
    <name evidence="6" type="ORF">MAR_003708</name>
</gene>
<evidence type="ECO:0000259" key="5">
    <source>
        <dbReference type="PROSITE" id="PS51716"/>
    </source>
</evidence>
<organism evidence="6 7">
    <name type="scientific">Mya arenaria</name>
    <name type="common">Soft-shell clam</name>
    <dbReference type="NCBI Taxonomy" id="6604"/>
    <lineage>
        <taxon>Eukaryota</taxon>
        <taxon>Metazoa</taxon>
        <taxon>Spiralia</taxon>
        <taxon>Lophotrochozoa</taxon>
        <taxon>Mollusca</taxon>
        <taxon>Bivalvia</taxon>
        <taxon>Autobranchia</taxon>
        <taxon>Heteroconchia</taxon>
        <taxon>Euheterodonta</taxon>
        <taxon>Imparidentia</taxon>
        <taxon>Neoheterodontei</taxon>
        <taxon>Myida</taxon>
        <taxon>Myoidea</taxon>
        <taxon>Myidae</taxon>
        <taxon>Mya</taxon>
    </lineage>
</organism>
<keyword evidence="2" id="KW-0547">Nucleotide-binding</keyword>
<dbReference type="InterPro" id="IPR007743">
    <property type="entry name" value="Immunity-related_GTPase-like"/>
</dbReference>
<dbReference type="PROSITE" id="PS51716">
    <property type="entry name" value="G_IRG"/>
    <property type="match status" value="1"/>
</dbReference>
<dbReference type="PANTHER" id="PTHR32341:SF10">
    <property type="entry name" value="INTERFERON-INDUCIBLE GTPASE 5"/>
    <property type="match status" value="1"/>
</dbReference>
<reference evidence="6" key="1">
    <citation type="submission" date="2022-11" db="EMBL/GenBank/DDBJ databases">
        <title>Centuries of genome instability and evolution in soft-shell clam transmissible cancer (bioRxiv).</title>
        <authorList>
            <person name="Hart S.F.M."/>
            <person name="Yonemitsu M.A."/>
            <person name="Giersch R.M."/>
            <person name="Beal B.F."/>
            <person name="Arriagada G."/>
            <person name="Davis B.W."/>
            <person name="Ostrander E.A."/>
            <person name="Goff S.P."/>
            <person name="Metzger M.J."/>
        </authorList>
    </citation>
    <scope>NUCLEOTIDE SEQUENCE</scope>
    <source>
        <strain evidence="6">MELC-2E11</strain>
        <tissue evidence="6">Siphon/mantle</tissue>
    </source>
</reference>
<dbReference type="PANTHER" id="PTHR32341">
    <property type="entry name" value="INTERFERON-INDUCIBLE GTPASE"/>
    <property type="match status" value="1"/>
</dbReference>
<dbReference type="Pfam" id="PF05049">
    <property type="entry name" value="IIGP"/>
    <property type="match status" value="1"/>
</dbReference>